<sequence length="110" mass="11887">MRKACLVASNQPLFQNLRFSVGLCASGLRNATDGLLLGQRPPDDVRVEEDPDGAFSATLDIAMWQKRMRAVGSVSVEFIVSELVNISCISGRIFASTIVPDPTLSPPKPK</sequence>
<dbReference type="RefSeq" id="XP_041229143.1">
    <property type="nucleotide sequence ID" value="XM_041373176.1"/>
</dbReference>
<keyword evidence="2" id="KW-1185">Reference proteome</keyword>
<name>A0AAD4HNW9_9AGAM</name>
<dbReference type="EMBL" id="JABBWK010000012">
    <property type="protein sequence ID" value="KAG1903568.1"/>
    <property type="molecule type" value="Genomic_DNA"/>
</dbReference>
<organism evidence="1 2">
    <name type="scientific">Suillus fuscotomentosus</name>
    <dbReference type="NCBI Taxonomy" id="1912939"/>
    <lineage>
        <taxon>Eukaryota</taxon>
        <taxon>Fungi</taxon>
        <taxon>Dikarya</taxon>
        <taxon>Basidiomycota</taxon>
        <taxon>Agaricomycotina</taxon>
        <taxon>Agaricomycetes</taxon>
        <taxon>Agaricomycetidae</taxon>
        <taxon>Boletales</taxon>
        <taxon>Suillineae</taxon>
        <taxon>Suillaceae</taxon>
        <taxon>Suillus</taxon>
    </lineage>
</organism>
<comment type="caution">
    <text evidence="1">The sequence shown here is derived from an EMBL/GenBank/DDBJ whole genome shotgun (WGS) entry which is preliminary data.</text>
</comment>
<dbReference type="GeneID" id="64667474"/>
<dbReference type="Proteomes" id="UP001195769">
    <property type="component" value="Unassembled WGS sequence"/>
</dbReference>
<accession>A0AAD4HNW9</accession>
<evidence type="ECO:0000313" key="2">
    <source>
        <dbReference type="Proteomes" id="UP001195769"/>
    </source>
</evidence>
<protein>
    <submittedName>
        <fullName evidence="1">Uncharacterized protein</fullName>
    </submittedName>
</protein>
<proteinExistence type="predicted"/>
<reference evidence="1" key="1">
    <citation type="journal article" date="2020" name="New Phytol.">
        <title>Comparative genomics reveals dynamic genome evolution in host specialist ectomycorrhizal fungi.</title>
        <authorList>
            <person name="Lofgren L.A."/>
            <person name="Nguyen N.H."/>
            <person name="Vilgalys R."/>
            <person name="Ruytinx J."/>
            <person name="Liao H.L."/>
            <person name="Branco S."/>
            <person name="Kuo A."/>
            <person name="LaButti K."/>
            <person name="Lipzen A."/>
            <person name="Andreopoulos W."/>
            <person name="Pangilinan J."/>
            <person name="Riley R."/>
            <person name="Hundley H."/>
            <person name="Na H."/>
            <person name="Barry K."/>
            <person name="Grigoriev I.V."/>
            <person name="Stajich J.E."/>
            <person name="Kennedy P.G."/>
        </authorList>
    </citation>
    <scope>NUCLEOTIDE SEQUENCE</scope>
    <source>
        <strain evidence="1">FC203</strain>
    </source>
</reference>
<gene>
    <name evidence="1" type="ORF">F5891DRAFT_76474</name>
</gene>
<dbReference type="AlphaFoldDB" id="A0AAD4HNW9"/>
<evidence type="ECO:0000313" key="1">
    <source>
        <dbReference type="EMBL" id="KAG1903568.1"/>
    </source>
</evidence>